<evidence type="ECO:0000256" key="10">
    <source>
        <dbReference type="ARBA" id="ARBA00023136"/>
    </source>
</evidence>
<evidence type="ECO:0000256" key="9">
    <source>
        <dbReference type="ARBA" id="ARBA00022989"/>
    </source>
</evidence>
<feature type="active site" description="Phosphocysteine intermediate; for EIIB activity" evidence="11">
    <location>
        <position position="417"/>
    </location>
</feature>
<dbReference type="Gene3D" id="3.30.1360.60">
    <property type="entry name" value="Glucose permease domain IIB"/>
    <property type="match status" value="1"/>
</dbReference>
<evidence type="ECO:0000256" key="11">
    <source>
        <dbReference type="PROSITE-ProRule" id="PRU00421"/>
    </source>
</evidence>
<evidence type="ECO:0000256" key="1">
    <source>
        <dbReference type="ARBA" id="ARBA00004651"/>
    </source>
</evidence>
<evidence type="ECO:0000256" key="5">
    <source>
        <dbReference type="ARBA" id="ARBA00022679"/>
    </source>
</evidence>
<dbReference type="PROSITE" id="PS51103">
    <property type="entry name" value="PTS_EIIC_TYPE_1"/>
    <property type="match status" value="1"/>
</dbReference>
<dbReference type="RefSeq" id="WP_345333946.1">
    <property type="nucleotide sequence ID" value="NZ_BAABJZ010000012.1"/>
</dbReference>
<keyword evidence="7 12" id="KW-0812">Transmembrane</keyword>
<evidence type="ECO:0000256" key="6">
    <source>
        <dbReference type="ARBA" id="ARBA00022683"/>
    </source>
</evidence>
<evidence type="ECO:0000313" key="15">
    <source>
        <dbReference type="EMBL" id="GAA4878200.1"/>
    </source>
</evidence>
<sequence length="473" mass="51613">MHTPWFHRLQRIGKALMVPVAVLPIAGLLVGLGTSPIPFIPPLLAQFLLAGGAAVFEFLPLMFAVAVALTFCHQDGTAALAAVTGYGAMLAAMAVLAAHYQWPTQAVLGFATLNTGVLGGVLIGLVTGVVYRHFHQVALPEAFAFFSERRLVPLINVLAGMLLGGILALFWPLLQMSLDRFSDWALYQQPMLAWGLYGVLERLLIPLGLHHIWNLPFFYEIGQYAVPPGGVITGEIPRFLAGDPDAGHLAGGYLIKMWGLPAAALAIWRCAEPKQRRQTGGIMLSAAFTSWLTGVTEPVEFAFLFVAPLLFLCHALLTGLAYMLVIAADVHHGMVFSQGMVDFTLYLHLSRGAENLLWLGPAYALLYYGLFRWAILRFSVLTPGRTRKRPVRFAKAPAALVLQALGGAANLKSLDACLTRLRLSLYHPDRMDKALLHRLGAKAVIRHGEGVQLVVGPQADRIRERLRLAAGWR</sequence>
<dbReference type="InterPro" id="IPR003352">
    <property type="entry name" value="PTS_EIIC"/>
</dbReference>
<feature type="transmembrane region" description="Helical" evidence="12">
    <location>
        <begin position="12"/>
        <end position="32"/>
    </location>
</feature>
<dbReference type="InterPro" id="IPR036878">
    <property type="entry name" value="Glu_permease_IIB"/>
</dbReference>
<feature type="transmembrane region" description="Helical" evidence="12">
    <location>
        <begin position="250"/>
        <end position="268"/>
    </location>
</feature>
<organism evidence="15 16">
    <name type="scientific">Ferrimonas pelagia</name>
    <dbReference type="NCBI Taxonomy" id="1177826"/>
    <lineage>
        <taxon>Bacteria</taxon>
        <taxon>Pseudomonadati</taxon>
        <taxon>Pseudomonadota</taxon>
        <taxon>Gammaproteobacteria</taxon>
        <taxon>Alteromonadales</taxon>
        <taxon>Ferrimonadaceae</taxon>
        <taxon>Ferrimonas</taxon>
    </lineage>
</organism>
<comment type="subcellular location">
    <subcellularLocation>
        <location evidence="1">Cell membrane</location>
        <topology evidence="1">Multi-pass membrane protein</topology>
    </subcellularLocation>
</comment>
<evidence type="ECO:0000313" key="16">
    <source>
        <dbReference type="Proteomes" id="UP001499988"/>
    </source>
</evidence>
<feature type="domain" description="PTS EIIC type-1" evidence="14">
    <location>
        <begin position="3"/>
        <end position="387"/>
    </location>
</feature>
<dbReference type="Pfam" id="PF02378">
    <property type="entry name" value="PTS_EIIC"/>
    <property type="match status" value="1"/>
</dbReference>
<feature type="domain" description="PTS EIIB type-1" evidence="13">
    <location>
        <begin position="395"/>
        <end position="473"/>
    </location>
</feature>
<evidence type="ECO:0000256" key="8">
    <source>
        <dbReference type="ARBA" id="ARBA00022777"/>
    </source>
</evidence>
<keyword evidence="9 12" id="KW-1133">Transmembrane helix</keyword>
<feature type="transmembrane region" description="Helical" evidence="12">
    <location>
        <begin position="361"/>
        <end position="380"/>
    </location>
</feature>
<keyword evidence="10 12" id="KW-0472">Membrane</keyword>
<feature type="transmembrane region" description="Helical" evidence="12">
    <location>
        <begin position="44"/>
        <end position="71"/>
    </location>
</feature>
<keyword evidence="6" id="KW-0598">Phosphotransferase system</keyword>
<comment type="caution">
    <text evidence="15">The sequence shown here is derived from an EMBL/GenBank/DDBJ whole genome shotgun (WGS) entry which is preliminary data.</text>
</comment>
<dbReference type="PANTHER" id="PTHR30009">
    <property type="entry name" value="CYTOCHROME C-TYPE SYNTHESIS PROTEIN AND PTS TRANSMEMBRANE COMPONENT"/>
    <property type="match status" value="1"/>
</dbReference>
<evidence type="ECO:0000259" key="13">
    <source>
        <dbReference type="PROSITE" id="PS51098"/>
    </source>
</evidence>
<feature type="transmembrane region" description="Helical" evidence="12">
    <location>
        <begin position="78"/>
        <end position="100"/>
    </location>
</feature>
<dbReference type="InterPro" id="IPR018113">
    <property type="entry name" value="PTrfase_EIIB_Cys"/>
</dbReference>
<keyword evidence="16" id="KW-1185">Reference proteome</keyword>
<evidence type="ECO:0000256" key="7">
    <source>
        <dbReference type="ARBA" id="ARBA00022692"/>
    </source>
</evidence>
<evidence type="ECO:0000256" key="12">
    <source>
        <dbReference type="SAM" id="Phobius"/>
    </source>
</evidence>
<evidence type="ECO:0000256" key="2">
    <source>
        <dbReference type="ARBA" id="ARBA00022448"/>
    </source>
</evidence>
<dbReference type="InterPro" id="IPR050429">
    <property type="entry name" value="PTS_Glucose_EIICBA"/>
</dbReference>
<dbReference type="Proteomes" id="UP001499988">
    <property type="component" value="Unassembled WGS sequence"/>
</dbReference>
<protein>
    <submittedName>
        <fullName evidence="15">PTS transporter subunit EIIC</fullName>
    </submittedName>
</protein>
<dbReference type="InterPro" id="IPR013013">
    <property type="entry name" value="PTS_EIIC_1"/>
</dbReference>
<keyword evidence="5" id="KW-0808">Transferase</keyword>
<keyword evidence="2" id="KW-0813">Transport</keyword>
<gene>
    <name evidence="15" type="ORF">GCM10023333_09580</name>
</gene>
<dbReference type="SUPFAM" id="SSF55604">
    <property type="entry name" value="Glucose permease domain IIB"/>
    <property type="match status" value="1"/>
</dbReference>
<accession>A0ABP9EH49</accession>
<evidence type="ECO:0000256" key="3">
    <source>
        <dbReference type="ARBA" id="ARBA00022475"/>
    </source>
</evidence>
<name>A0ABP9EH49_9GAMM</name>
<keyword evidence="8" id="KW-0418">Kinase</keyword>
<keyword evidence="4" id="KW-0762">Sugar transport</keyword>
<feature type="transmembrane region" description="Helical" evidence="12">
    <location>
        <begin position="106"/>
        <end position="131"/>
    </location>
</feature>
<dbReference type="EMBL" id="BAABJZ010000012">
    <property type="protein sequence ID" value="GAA4878200.1"/>
    <property type="molecule type" value="Genomic_DNA"/>
</dbReference>
<dbReference type="CDD" id="cd00212">
    <property type="entry name" value="PTS_IIB_glc"/>
    <property type="match status" value="1"/>
</dbReference>
<reference evidence="16" key="1">
    <citation type="journal article" date="2019" name="Int. J. Syst. Evol. Microbiol.">
        <title>The Global Catalogue of Microorganisms (GCM) 10K type strain sequencing project: providing services to taxonomists for standard genome sequencing and annotation.</title>
        <authorList>
            <consortium name="The Broad Institute Genomics Platform"/>
            <consortium name="The Broad Institute Genome Sequencing Center for Infectious Disease"/>
            <person name="Wu L."/>
            <person name="Ma J."/>
        </authorList>
    </citation>
    <scope>NUCLEOTIDE SEQUENCE [LARGE SCALE GENOMIC DNA]</scope>
    <source>
        <strain evidence="16">JCM 18401</strain>
    </source>
</reference>
<feature type="transmembrane region" description="Helical" evidence="12">
    <location>
        <begin position="302"/>
        <end position="325"/>
    </location>
</feature>
<dbReference type="Pfam" id="PF00367">
    <property type="entry name" value="PTS_EIIB"/>
    <property type="match status" value="1"/>
</dbReference>
<proteinExistence type="predicted"/>
<feature type="transmembrane region" description="Helical" evidence="12">
    <location>
        <begin position="151"/>
        <end position="174"/>
    </location>
</feature>
<evidence type="ECO:0000259" key="14">
    <source>
        <dbReference type="PROSITE" id="PS51103"/>
    </source>
</evidence>
<keyword evidence="3" id="KW-1003">Cell membrane</keyword>
<dbReference type="InterPro" id="IPR001996">
    <property type="entry name" value="PTS_IIB_1"/>
</dbReference>
<dbReference type="PROSITE" id="PS51098">
    <property type="entry name" value="PTS_EIIB_TYPE_1"/>
    <property type="match status" value="1"/>
</dbReference>
<dbReference type="PANTHER" id="PTHR30009:SF20">
    <property type="entry name" value="PTS SYSTEM GLUCOSE-SPECIFIC EIICB COMPONENT-RELATED"/>
    <property type="match status" value="1"/>
</dbReference>
<evidence type="ECO:0000256" key="4">
    <source>
        <dbReference type="ARBA" id="ARBA00022597"/>
    </source>
</evidence>